<evidence type="ECO:0000256" key="3">
    <source>
        <dbReference type="ARBA" id="ARBA00022741"/>
    </source>
</evidence>
<dbReference type="InterPro" id="IPR030616">
    <property type="entry name" value="Aur-like"/>
</dbReference>
<feature type="binding site" evidence="8">
    <location>
        <position position="182"/>
    </location>
    <ligand>
        <name>ATP</name>
        <dbReference type="ChEBI" id="CHEBI:30616"/>
    </ligand>
</feature>
<feature type="cross-link" description="Glycyl lysine isopeptide (Lys-Gly) (interchain with G-Cter in SUMO2)" evidence="9">
    <location>
        <position position="163"/>
    </location>
</feature>
<dbReference type="PANTHER" id="PTHR24350">
    <property type="entry name" value="SERINE/THREONINE-PROTEIN KINASE IAL-RELATED"/>
    <property type="match status" value="1"/>
</dbReference>
<dbReference type="Pfam" id="PF00069">
    <property type="entry name" value="Pkinase"/>
    <property type="match status" value="1"/>
</dbReference>
<dbReference type="PROSITE" id="PS00108">
    <property type="entry name" value="PROTEIN_KINASE_ST"/>
    <property type="match status" value="1"/>
</dbReference>
<proteinExistence type="inferred from homology"/>
<evidence type="ECO:0000256" key="5">
    <source>
        <dbReference type="ARBA" id="ARBA00022840"/>
    </source>
</evidence>
<evidence type="ECO:0000313" key="13">
    <source>
        <dbReference type="Proteomes" id="UP000604046"/>
    </source>
</evidence>
<dbReference type="InterPro" id="IPR011009">
    <property type="entry name" value="Kinase-like_dom_sf"/>
</dbReference>
<feature type="binding site" evidence="8">
    <location>
        <position position="65"/>
    </location>
    <ligand>
        <name>ATP</name>
        <dbReference type="ChEBI" id="CHEBI:30616"/>
    </ligand>
</feature>
<organism evidence="12 13">
    <name type="scientific">Symbiodinium natans</name>
    <dbReference type="NCBI Taxonomy" id="878477"/>
    <lineage>
        <taxon>Eukaryota</taxon>
        <taxon>Sar</taxon>
        <taxon>Alveolata</taxon>
        <taxon>Dinophyceae</taxon>
        <taxon>Suessiales</taxon>
        <taxon>Symbiodiniaceae</taxon>
        <taxon>Symbiodinium</taxon>
    </lineage>
</organism>
<dbReference type="PROSITE" id="PS50222">
    <property type="entry name" value="EF_HAND_2"/>
    <property type="match status" value="1"/>
</dbReference>
<dbReference type="Proteomes" id="UP000604046">
    <property type="component" value="Unassembled WGS sequence"/>
</dbReference>
<dbReference type="PROSITE" id="PS50011">
    <property type="entry name" value="PROTEIN_KINASE_DOM"/>
    <property type="match status" value="1"/>
</dbReference>
<dbReference type="InterPro" id="IPR000719">
    <property type="entry name" value="Prot_kinase_dom"/>
</dbReference>
<evidence type="ECO:0000259" key="10">
    <source>
        <dbReference type="PROSITE" id="PS50011"/>
    </source>
</evidence>
<reference evidence="12" key="1">
    <citation type="submission" date="2021-02" db="EMBL/GenBank/DDBJ databases">
        <authorList>
            <person name="Dougan E. K."/>
            <person name="Rhodes N."/>
            <person name="Thang M."/>
            <person name="Chan C."/>
        </authorList>
    </citation>
    <scope>NUCLEOTIDE SEQUENCE</scope>
</reference>
<evidence type="ECO:0000256" key="7">
    <source>
        <dbReference type="PIRSR" id="PIRSR630616-1"/>
    </source>
</evidence>
<keyword evidence="5 8" id="KW-0067">ATP-binding</keyword>
<dbReference type="Gene3D" id="1.10.510.10">
    <property type="entry name" value="Transferase(Phosphotransferase) domain 1"/>
    <property type="match status" value="1"/>
</dbReference>
<comment type="caution">
    <text evidence="12">The sequence shown here is derived from an EMBL/GenBank/DDBJ whole genome shotgun (WGS) entry which is preliminary data.</text>
</comment>
<dbReference type="AlphaFoldDB" id="A0A812LZN9"/>
<comment type="similarity">
    <text evidence="6">Belongs to the protein kinase superfamily. Ser/Thr protein kinase family. CDPK subfamily.</text>
</comment>
<name>A0A812LZN9_9DINO</name>
<dbReference type="InterPro" id="IPR008271">
    <property type="entry name" value="Ser/Thr_kinase_AS"/>
</dbReference>
<protein>
    <submittedName>
        <fullName evidence="12">CPK16 protein</fullName>
    </submittedName>
</protein>
<accession>A0A812LZN9</accession>
<sequence length="380" mass="43179">MTRNHEPRAFWRGGRNVRKAQLVSRHLSADFVDQHYEVVKRLNVGSFSRVNLVRERSSYELRVCKVIDLKGMDPHVLGMMRKEVQILSALDHPNIVRLYEFAEDERRQELVLILEYVQGGDCIDLLEERERLLPEELAARIVHQLLVVLNYCHSCGITHRDVKPENVMLSSLDDDATCKVIDFGLATPYKGRVKEFAGTVSYLAPELAIAQAGFSMAADIWAVGVTAFELLAGTSPFGKLQEYGNECDPILEKLCTYESFDEDLLQVFRESPGHQRLWRSSEAKDFLRFLLAAEPEDRPTAAQALEHPWLQRHRPVPEPIAPEMLRTFAGFAEAPQMHRSCLFALAAKGRHGELDTEVVEATFADIDRDHDGKISLQDGW</sequence>
<dbReference type="SUPFAM" id="SSF56112">
    <property type="entry name" value="Protein kinase-like (PK-like)"/>
    <property type="match status" value="1"/>
</dbReference>
<evidence type="ECO:0000256" key="2">
    <source>
        <dbReference type="ARBA" id="ARBA00022679"/>
    </source>
</evidence>
<evidence type="ECO:0000256" key="9">
    <source>
        <dbReference type="PIRSR" id="PIRSR630616-3"/>
    </source>
</evidence>
<evidence type="ECO:0000256" key="4">
    <source>
        <dbReference type="ARBA" id="ARBA00022777"/>
    </source>
</evidence>
<dbReference type="GO" id="GO:0005509">
    <property type="term" value="F:calcium ion binding"/>
    <property type="evidence" value="ECO:0007669"/>
    <property type="project" value="InterPro"/>
</dbReference>
<evidence type="ECO:0000259" key="11">
    <source>
        <dbReference type="PROSITE" id="PS50222"/>
    </source>
</evidence>
<evidence type="ECO:0000313" key="12">
    <source>
        <dbReference type="EMBL" id="CAE7252544.1"/>
    </source>
</evidence>
<feature type="domain" description="EF-hand" evidence="11">
    <location>
        <begin position="354"/>
        <end position="380"/>
    </location>
</feature>
<feature type="binding site" evidence="8">
    <location>
        <begin position="165"/>
        <end position="166"/>
    </location>
    <ligand>
        <name>ATP</name>
        <dbReference type="ChEBI" id="CHEBI:30616"/>
    </ligand>
</feature>
<dbReference type="GO" id="GO:0005524">
    <property type="term" value="F:ATP binding"/>
    <property type="evidence" value="ECO:0007669"/>
    <property type="project" value="UniProtKB-KW"/>
</dbReference>
<dbReference type="GO" id="GO:0004674">
    <property type="term" value="F:protein serine/threonine kinase activity"/>
    <property type="evidence" value="ECO:0007669"/>
    <property type="project" value="UniProtKB-KW"/>
</dbReference>
<dbReference type="SMART" id="SM00220">
    <property type="entry name" value="S_TKc"/>
    <property type="match status" value="1"/>
</dbReference>
<keyword evidence="1" id="KW-0723">Serine/threonine-protein kinase</keyword>
<dbReference type="InterPro" id="IPR002048">
    <property type="entry name" value="EF_hand_dom"/>
</dbReference>
<dbReference type="EMBL" id="CAJNDS010001224">
    <property type="protein sequence ID" value="CAE7252544.1"/>
    <property type="molecule type" value="Genomic_DNA"/>
</dbReference>
<keyword evidence="3 8" id="KW-0547">Nucleotide-binding</keyword>
<gene>
    <name evidence="12" type="primary">CPK16</name>
    <name evidence="12" type="ORF">SNAT2548_LOCUS12627</name>
</gene>
<evidence type="ECO:0000256" key="6">
    <source>
        <dbReference type="ARBA" id="ARBA00024334"/>
    </source>
</evidence>
<evidence type="ECO:0000256" key="1">
    <source>
        <dbReference type="ARBA" id="ARBA00022527"/>
    </source>
</evidence>
<evidence type="ECO:0000256" key="8">
    <source>
        <dbReference type="PIRSR" id="PIRSR630616-2"/>
    </source>
</evidence>
<keyword evidence="13" id="KW-1185">Reference proteome</keyword>
<feature type="active site" description="Proton acceptor" evidence="7">
    <location>
        <position position="161"/>
    </location>
</feature>
<dbReference type="OrthoDB" id="438829at2759"/>
<keyword evidence="2" id="KW-0808">Transferase</keyword>
<feature type="domain" description="Protein kinase" evidence="10">
    <location>
        <begin position="36"/>
        <end position="310"/>
    </location>
</feature>
<keyword evidence="4" id="KW-0418">Kinase</keyword>